<reference evidence="2 3" key="1">
    <citation type="submission" date="2008-07" db="EMBL/GenBank/DDBJ databases">
        <authorList>
            <person name="Tandeau de Marsac N."/>
            <person name="Ferriera S."/>
            <person name="Johnson J."/>
            <person name="Kravitz S."/>
            <person name="Beeson K."/>
            <person name="Sutton G."/>
            <person name="Rogers Y.-H."/>
            <person name="Friedman R."/>
            <person name="Frazier M."/>
            <person name="Venter J.C."/>
        </authorList>
    </citation>
    <scope>NUCLEOTIDE SEQUENCE [LARGE SCALE GENOMIC DNA]</scope>
    <source>
        <strain evidence="2 3">PCC 7420</strain>
    </source>
</reference>
<feature type="signal peptide" evidence="1">
    <location>
        <begin position="1"/>
        <end position="35"/>
    </location>
</feature>
<evidence type="ECO:0000313" key="3">
    <source>
        <dbReference type="Proteomes" id="UP000003835"/>
    </source>
</evidence>
<evidence type="ECO:0000256" key="1">
    <source>
        <dbReference type="SAM" id="SignalP"/>
    </source>
</evidence>
<dbReference type="InterPro" id="IPR049671">
    <property type="entry name" value="Choice_anch_W"/>
</dbReference>
<dbReference type="AlphaFoldDB" id="B4VUA0"/>
<name>B4VUA0_9CYAN</name>
<dbReference type="EMBL" id="DS989853">
    <property type="protein sequence ID" value="EDX74496.1"/>
    <property type="molecule type" value="Genomic_DNA"/>
</dbReference>
<dbReference type="HOGENOM" id="CLU_1141038_0_0_3"/>
<dbReference type="STRING" id="118168.MC7420_4020"/>
<keyword evidence="3" id="KW-1185">Reference proteome</keyword>
<dbReference type="NCBIfam" id="TIGR04155">
    <property type="entry name" value="cyano_PEP"/>
    <property type="match status" value="1"/>
</dbReference>
<organism evidence="2 3">
    <name type="scientific">Coleofasciculus chthonoplastes PCC 7420</name>
    <dbReference type="NCBI Taxonomy" id="118168"/>
    <lineage>
        <taxon>Bacteria</taxon>
        <taxon>Bacillati</taxon>
        <taxon>Cyanobacteriota</taxon>
        <taxon>Cyanophyceae</taxon>
        <taxon>Coleofasciculales</taxon>
        <taxon>Coleofasciculaceae</taxon>
        <taxon>Coleofasciculus</taxon>
    </lineage>
</organism>
<protein>
    <submittedName>
        <fullName evidence="2">PEP-CTERM putative exosortase interaction domain protein</fullName>
    </submittedName>
</protein>
<proteinExistence type="predicted"/>
<keyword evidence="1" id="KW-0732">Signal</keyword>
<evidence type="ECO:0000313" key="2">
    <source>
        <dbReference type="EMBL" id="EDX74496.1"/>
    </source>
</evidence>
<dbReference type="NCBIfam" id="NF041928">
    <property type="entry name" value="choice_anch_W"/>
    <property type="match status" value="1"/>
</dbReference>
<sequence length="243" mass="25819">MNSIYSKISFRTAGVALGVGLATVGLSLVSGVASAATVTSLPDFTDDQFDGLINSGEFTEVFVAEGRIGNNSLNQAERELGINDKAGTPVQSAQFVWGNGTVYDFTLEYTGSTVNYNVGGTILSSTAFTEPIDTIYIRTKETANSNVRLNLDSLNTFSAPSDNDSDDVDYVLIEDISAPFTLTGTVSFDWTGDQPTRSNLAYQIKVGTSEPVPEPLTILGSGVALGFGALLKKESSRKQNKVK</sequence>
<dbReference type="RefSeq" id="WP_006102342.1">
    <property type="nucleotide sequence ID" value="NZ_DS989853.1"/>
</dbReference>
<dbReference type="eggNOG" id="ENOG5032QEZ">
    <property type="taxonomic scope" value="Bacteria"/>
</dbReference>
<accession>B4VUA0</accession>
<gene>
    <name evidence="2" type="ORF">MC7420_4020</name>
</gene>
<dbReference type="OrthoDB" id="509365at2"/>
<dbReference type="Proteomes" id="UP000003835">
    <property type="component" value="Unassembled WGS sequence"/>
</dbReference>
<dbReference type="InterPro" id="IPR026374">
    <property type="entry name" value="Cyano_PEP"/>
</dbReference>
<feature type="chain" id="PRO_5002827642" evidence="1">
    <location>
        <begin position="36"/>
        <end position="243"/>
    </location>
</feature>